<dbReference type="Proteomes" id="UP000539175">
    <property type="component" value="Unassembled WGS sequence"/>
</dbReference>
<name>A0A7X0ATW7_9PROT</name>
<comment type="caution">
    <text evidence="1">The sequence shown here is derived from an EMBL/GenBank/DDBJ whole genome shotgun (WGS) entry which is preliminary data.</text>
</comment>
<evidence type="ECO:0000313" key="2">
    <source>
        <dbReference type="Proteomes" id="UP000539175"/>
    </source>
</evidence>
<reference evidence="1 2" key="1">
    <citation type="submission" date="2020-08" db="EMBL/GenBank/DDBJ databases">
        <title>Genomic Encyclopedia of Type Strains, Phase IV (KMG-IV): sequencing the most valuable type-strain genomes for metagenomic binning, comparative biology and taxonomic classification.</title>
        <authorList>
            <person name="Goeker M."/>
        </authorList>
    </citation>
    <scope>NUCLEOTIDE SEQUENCE [LARGE SCALE GENOMIC DNA]</scope>
    <source>
        <strain evidence="1 2">DSM 22198</strain>
    </source>
</reference>
<dbReference type="RefSeq" id="WP_184797168.1">
    <property type="nucleotide sequence ID" value="NZ_JACIIZ010000001.1"/>
</dbReference>
<evidence type="ECO:0000313" key="1">
    <source>
        <dbReference type="EMBL" id="MBB6250027.1"/>
    </source>
</evidence>
<accession>A0A7X0ATW7</accession>
<organism evidence="1 2">
    <name type="scientific">Nitrospirillum iridis</name>
    <dbReference type="NCBI Taxonomy" id="765888"/>
    <lineage>
        <taxon>Bacteria</taxon>
        <taxon>Pseudomonadati</taxon>
        <taxon>Pseudomonadota</taxon>
        <taxon>Alphaproteobacteria</taxon>
        <taxon>Rhodospirillales</taxon>
        <taxon>Azospirillaceae</taxon>
        <taxon>Nitrospirillum</taxon>
    </lineage>
</organism>
<gene>
    <name evidence="1" type="ORF">FHS74_000560</name>
</gene>
<protein>
    <submittedName>
        <fullName evidence="1">Uncharacterized protein</fullName>
    </submittedName>
</protein>
<dbReference type="AlphaFoldDB" id="A0A7X0ATW7"/>
<proteinExistence type="predicted"/>
<sequence>MSAITALIKKPSEAAATTNTSDSFWAQVTVTCNMSTPGYPALMIAALDSNGVFHPNLTVTEAQFASAQFAQQNKYNVLFATQGSGPGTVIDMQVYS</sequence>
<keyword evidence="2" id="KW-1185">Reference proteome</keyword>
<dbReference type="EMBL" id="JACIIZ010000001">
    <property type="protein sequence ID" value="MBB6250027.1"/>
    <property type="molecule type" value="Genomic_DNA"/>
</dbReference>